<dbReference type="EMBL" id="CAMGYJ010000002">
    <property type="protein sequence ID" value="CAI0376807.1"/>
    <property type="molecule type" value="Genomic_DNA"/>
</dbReference>
<dbReference type="AlphaFoldDB" id="A0AAV0GVY8"/>
<reference evidence="3" key="1">
    <citation type="submission" date="2022-08" db="EMBL/GenBank/DDBJ databases">
        <authorList>
            <person name="Gutierrez-Valencia J."/>
        </authorList>
    </citation>
    <scope>NUCLEOTIDE SEQUENCE</scope>
</reference>
<dbReference type="Proteomes" id="UP001154282">
    <property type="component" value="Unassembled WGS sequence"/>
</dbReference>
<evidence type="ECO:0000313" key="4">
    <source>
        <dbReference type="Proteomes" id="UP001154282"/>
    </source>
</evidence>
<evidence type="ECO:0000259" key="2">
    <source>
        <dbReference type="Pfam" id="PF05175"/>
    </source>
</evidence>
<feature type="domain" description="Aminotransferase class I/classII large" evidence="1">
    <location>
        <begin position="448"/>
        <end position="605"/>
    </location>
</feature>
<keyword evidence="4" id="KW-1185">Reference proteome</keyword>
<dbReference type="GO" id="GO:0030170">
    <property type="term" value="F:pyridoxal phosphate binding"/>
    <property type="evidence" value="ECO:0007669"/>
    <property type="project" value="InterPro"/>
</dbReference>
<dbReference type="InterPro" id="IPR004839">
    <property type="entry name" value="Aminotransferase_I/II_large"/>
</dbReference>
<evidence type="ECO:0008006" key="5">
    <source>
        <dbReference type="Google" id="ProtNLM"/>
    </source>
</evidence>
<dbReference type="InterPro" id="IPR015424">
    <property type="entry name" value="PyrdxlP-dep_Trfase"/>
</dbReference>
<gene>
    <name evidence="3" type="ORF">LITE_LOCUS1183</name>
</gene>
<comment type="caution">
    <text evidence="3">The sequence shown here is derived from an EMBL/GenBank/DDBJ whole genome shotgun (WGS) entry which is preliminary data.</text>
</comment>
<dbReference type="PANTHER" id="PTHR47087">
    <property type="entry name" value="METHIONINE S-METHYLTRANSFERASE"/>
    <property type="match status" value="1"/>
</dbReference>
<dbReference type="Pfam" id="PF05175">
    <property type="entry name" value="MTS"/>
    <property type="match status" value="1"/>
</dbReference>
<organism evidence="3 4">
    <name type="scientific">Linum tenue</name>
    <dbReference type="NCBI Taxonomy" id="586396"/>
    <lineage>
        <taxon>Eukaryota</taxon>
        <taxon>Viridiplantae</taxon>
        <taxon>Streptophyta</taxon>
        <taxon>Embryophyta</taxon>
        <taxon>Tracheophyta</taxon>
        <taxon>Spermatophyta</taxon>
        <taxon>Magnoliopsida</taxon>
        <taxon>eudicotyledons</taxon>
        <taxon>Gunneridae</taxon>
        <taxon>Pentapetalae</taxon>
        <taxon>rosids</taxon>
        <taxon>fabids</taxon>
        <taxon>Malpighiales</taxon>
        <taxon>Linaceae</taxon>
        <taxon>Linum</taxon>
    </lineage>
</organism>
<dbReference type="Pfam" id="PF00155">
    <property type="entry name" value="Aminotran_1_2"/>
    <property type="match status" value="1"/>
</dbReference>
<proteinExistence type="predicted"/>
<dbReference type="InterPro" id="IPR015421">
    <property type="entry name" value="PyrdxlP-dep_Trfase_major"/>
</dbReference>
<name>A0AAV0GVY8_9ROSI</name>
<dbReference type="Gene3D" id="3.40.640.10">
    <property type="entry name" value="Type I PLP-dependent aspartate aminotransferase-like (Major domain)"/>
    <property type="match status" value="1"/>
</dbReference>
<accession>A0AAV0GVY8</accession>
<dbReference type="SUPFAM" id="SSF53383">
    <property type="entry name" value="PLP-dependent transferases"/>
    <property type="match status" value="1"/>
</dbReference>
<dbReference type="CDD" id="cd02440">
    <property type="entry name" value="AdoMet_MTases"/>
    <property type="match status" value="1"/>
</dbReference>
<dbReference type="PANTHER" id="PTHR47087:SF1">
    <property type="entry name" value="METHIONINE S-METHYLTRANSFERASE"/>
    <property type="match status" value="1"/>
</dbReference>
<dbReference type="SUPFAM" id="SSF53335">
    <property type="entry name" value="S-adenosyl-L-methionine-dependent methyltransferases"/>
    <property type="match status" value="1"/>
</dbReference>
<dbReference type="InterPro" id="IPR007848">
    <property type="entry name" value="Small_mtfrase_dom"/>
</dbReference>
<sequence length="681" mass="76102">MAVSMDEFLKQCEQSGDSAYAALRSLLERLENPATRTQSRIFLSDLYKRVGDSDQCLDKYHFRIQDVVLEHGAEQGRKKLTMVVIPSIFMPEDWSFTFYEGLNRHPDAIFKDRTVAELGCGNGWISIAIADKWLPAKVYGLDINPRAIKVSWINLYLNALDDKGQPIYDEEKKTLLDRVEFYESDLLSHCRDNDIQLERIVGCIPQILNPNPDAMSKMITENASEDFLYDLSNYCALQGFVEDQFGLGLIARAVEEGIDVIKPMGIMIFNMGGRPGQAVCKRLFERRGFNVNKLWQTKVIQAADTDITALVEIEKNSPHRFEFFMGLTGDQPICARTAWAYGKAGGRIAHALSVYSCRLRQPQQVKKIFKFLRNGFHDVGSSLDLSFEDDAVADEKIPFLAYLAGELKENSSFSYEPPAGSLQFRNLIAGFMKTYHHIPLKSDVLDTVKKPWVYICGPTTNPTGLIYSNKEMETILTTCAKFGARVIIDTSFSGLEFDGKAWGGWNLEATLSSLASSNPSFCVSLLGGMSLKMFTGGLKFGFLILNHPALVDAFYSFPGLSKPHATMRYAVRKLLGLAEQKVEELTNAVAENTKTLKSRAQRLKEVKMMIYNTAPSFSNTFYFLRLYDGLLACLLACLLATDASEIRVGCGGASRRHFPGGEALCISEQGGEVQQHIRVQG</sequence>
<dbReference type="Gene3D" id="3.40.50.150">
    <property type="entry name" value="Vaccinia Virus protein VP39"/>
    <property type="match status" value="1"/>
</dbReference>
<feature type="domain" description="Methyltransferase small" evidence="2">
    <location>
        <begin position="111"/>
        <end position="161"/>
    </location>
</feature>
<dbReference type="InterPro" id="IPR029063">
    <property type="entry name" value="SAM-dependent_MTases_sf"/>
</dbReference>
<protein>
    <recommendedName>
        <fullName evidence="5">Methionine S-methyltransferase</fullName>
    </recommendedName>
</protein>
<evidence type="ECO:0000313" key="3">
    <source>
        <dbReference type="EMBL" id="CAI0376807.1"/>
    </source>
</evidence>
<evidence type="ECO:0000259" key="1">
    <source>
        <dbReference type="Pfam" id="PF00155"/>
    </source>
</evidence>